<feature type="region of interest" description="Disordered" evidence="1">
    <location>
        <begin position="221"/>
        <end position="246"/>
    </location>
</feature>
<protein>
    <submittedName>
        <fullName evidence="2">Uncharacterized protein</fullName>
    </submittedName>
</protein>
<organism evidence="2 3">
    <name type="scientific">Zalerion maritima</name>
    <dbReference type="NCBI Taxonomy" id="339359"/>
    <lineage>
        <taxon>Eukaryota</taxon>
        <taxon>Fungi</taxon>
        <taxon>Dikarya</taxon>
        <taxon>Ascomycota</taxon>
        <taxon>Pezizomycotina</taxon>
        <taxon>Sordariomycetes</taxon>
        <taxon>Lulworthiomycetidae</taxon>
        <taxon>Lulworthiales</taxon>
        <taxon>Lulworthiaceae</taxon>
        <taxon>Zalerion</taxon>
    </lineage>
</organism>
<name>A0AAD5RX49_9PEZI</name>
<feature type="compositionally biased region" description="Low complexity" evidence="1">
    <location>
        <begin position="102"/>
        <end position="116"/>
    </location>
</feature>
<feature type="compositionally biased region" description="Low complexity" evidence="1">
    <location>
        <begin position="151"/>
        <end position="183"/>
    </location>
</feature>
<comment type="caution">
    <text evidence="2">The sequence shown here is derived from an EMBL/GenBank/DDBJ whole genome shotgun (WGS) entry which is preliminary data.</text>
</comment>
<proteinExistence type="predicted"/>
<feature type="compositionally biased region" description="Polar residues" evidence="1">
    <location>
        <begin position="123"/>
        <end position="138"/>
    </location>
</feature>
<feature type="region of interest" description="Disordered" evidence="1">
    <location>
        <begin position="1"/>
        <end position="208"/>
    </location>
</feature>
<dbReference type="AlphaFoldDB" id="A0AAD5RX49"/>
<feature type="compositionally biased region" description="Low complexity" evidence="1">
    <location>
        <begin position="46"/>
        <end position="64"/>
    </location>
</feature>
<reference evidence="2" key="1">
    <citation type="submission" date="2022-07" db="EMBL/GenBank/DDBJ databases">
        <title>Draft genome sequence of Zalerion maritima ATCC 34329, a (micro)plastics degrading marine fungus.</title>
        <authorList>
            <person name="Paco A."/>
            <person name="Goncalves M.F.M."/>
            <person name="Rocha-Santos T.A.P."/>
            <person name="Alves A."/>
        </authorList>
    </citation>
    <scope>NUCLEOTIDE SEQUENCE</scope>
    <source>
        <strain evidence="2">ATCC 34329</strain>
    </source>
</reference>
<evidence type="ECO:0000313" key="2">
    <source>
        <dbReference type="EMBL" id="KAJ2906207.1"/>
    </source>
</evidence>
<dbReference type="EMBL" id="JAKWBI020000017">
    <property type="protein sequence ID" value="KAJ2906207.1"/>
    <property type="molecule type" value="Genomic_DNA"/>
</dbReference>
<evidence type="ECO:0000313" key="3">
    <source>
        <dbReference type="Proteomes" id="UP001201980"/>
    </source>
</evidence>
<gene>
    <name evidence="2" type="ORF">MKZ38_002632</name>
</gene>
<accession>A0AAD5RX49</accession>
<keyword evidence="3" id="KW-1185">Reference proteome</keyword>
<dbReference type="Proteomes" id="UP001201980">
    <property type="component" value="Unassembled WGS sequence"/>
</dbReference>
<evidence type="ECO:0000256" key="1">
    <source>
        <dbReference type="SAM" id="MobiDB-lite"/>
    </source>
</evidence>
<sequence length="523" mass="55917">MSSTTSGLARTRPLRNPAGGIDNNGKDVNPARASRIASPTRLKPPSSSSAATTTNSTTTTRSTRPLSGISAGLGRAFSSRDKRGGSTAEPTKSATAPSRKISTVTASSASSGTSLARPRTAGGVSSSSINPPVSTRTRAQTHTRTKSQGISLAANATLAPPSSASSAASHHSRPVSVQSSASSGTGPARTTQSHRRQQSASKTAAPSRHLFKPAFSTLQQHYSPVKSHAPKPATASYLAPPSPSKLPANVQASAEISRLQTELLQLHILHRDAQEVDNQWRASAKKNLGEKFASTVKSNSDIGDLERDAVEEGNASALKSWLIYSGDAPTSYGRPRAGSRVSYEVEGKIQALDSVVTGLWTMGETGGKYSRVVRKFERWISRAEDAMKMRSRGRSGTGMLALLEANPGPSMNESGDDGLFVGNIDDTWKEECGTLYRKLDGWRRMLRDIGDLPDVEGMDNSALAKTLAGCREMVYDMLAELDSMERIERDAVAAENEWVRKVNREEGIAQEEKRRAGAIWRSI</sequence>